<dbReference type="KEGG" id="uru:DSM104443_01922"/>
<organism evidence="2 3">
    <name type="scientific">Usitatibacter rugosus</name>
    <dbReference type="NCBI Taxonomy" id="2732067"/>
    <lineage>
        <taxon>Bacteria</taxon>
        <taxon>Pseudomonadati</taxon>
        <taxon>Pseudomonadota</taxon>
        <taxon>Betaproteobacteria</taxon>
        <taxon>Nitrosomonadales</taxon>
        <taxon>Usitatibacteraceae</taxon>
        <taxon>Usitatibacter</taxon>
    </lineage>
</organism>
<keyword evidence="1" id="KW-1133">Transmembrane helix</keyword>
<evidence type="ECO:0000256" key="1">
    <source>
        <dbReference type="SAM" id="Phobius"/>
    </source>
</evidence>
<gene>
    <name evidence="2" type="ORF">DSM104443_01922</name>
</gene>
<name>A0A6M4GUZ4_9PROT</name>
<reference evidence="2 3" key="1">
    <citation type="submission" date="2020-04" db="EMBL/GenBank/DDBJ databases">
        <title>Usitatibacter rugosus gen. nov., sp. nov. and Usitatibacter palustris sp. nov., novel members of Usitatibacteraceae fam. nov. within the order Nitrosomonadales isolated from soil.</title>
        <authorList>
            <person name="Huber K.J."/>
            <person name="Neumann-Schaal M."/>
            <person name="Geppert A."/>
            <person name="Luckner M."/>
            <person name="Wanner G."/>
            <person name="Overmann J."/>
        </authorList>
    </citation>
    <scope>NUCLEOTIDE SEQUENCE [LARGE SCALE GENOMIC DNA]</scope>
    <source>
        <strain evidence="2 3">0125_3</strain>
    </source>
</reference>
<dbReference type="Proteomes" id="UP000501534">
    <property type="component" value="Chromosome"/>
</dbReference>
<keyword evidence="1" id="KW-0472">Membrane</keyword>
<protein>
    <submittedName>
        <fullName evidence="2">Uncharacterized protein</fullName>
    </submittedName>
</protein>
<accession>A0A6M4GUZ4</accession>
<proteinExistence type="predicted"/>
<evidence type="ECO:0000313" key="3">
    <source>
        <dbReference type="Proteomes" id="UP000501534"/>
    </source>
</evidence>
<dbReference type="EMBL" id="CP053069">
    <property type="protein sequence ID" value="QJR10852.1"/>
    <property type="molecule type" value="Genomic_DNA"/>
</dbReference>
<keyword evidence="1" id="KW-0812">Transmembrane</keyword>
<feature type="transmembrane region" description="Helical" evidence="1">
    <location>
        <begin position="54"/>
        <end position="74"/>
    </location>
</feature>
<feature type="transmembrane region" description="Helical" evidence="1">
    <location>
        <begin position="12"/>
        <end position="34"/>
    </location>
</feature>
<sequence>MATNAANPNQALVNAWLVQMIGTVVLAGAVLMFFKSGAMPRAPGSDGGINWPLYALYAATAAIIPAMLYLRNFAHVLHVDRAAMQANGGVPDPTIRPVLMRALRVGGALAELPQAFGVLHLILGGETRWFLGATVVTIALRLSYRPFERKK</sequence>
<keyword evidence="3" id="KW-1185">Reference proteome</keyword>
<dbReference type="AlphaFoldDB" id="A0A6M4GUZ4"/>
<dbReference type="RefSeq" id="WP_171091702.1">
    <property type="nucleotide sequence ID" value="NZ_CP053069.1"/>
</dbReference>
<evidence type="ECO:0000313" key="2">
    <source>
        <dbReference type="EMBL" id="QJR10852.1"/>
    </source>
</evidence>